<dbReference type="EMBL" id="JARK01001419">
    <property type="protein sequence ID" value="EYC05189.1"/>
    <property type="molecule type" value="Genomic_DNA"/>
</dbReference>
<dbReference type="Proteomes" id="UP000024635">
    <property type="component" value="Unassembled WGS sequence"/>
</dbReference>
<keyword evidence="1" id="KW-0812">Transmembrane</keyword>
<evidence type="ECO:0000313" key="3">
    <source>
        <dbReference type="Proteomes" id="UP000024635"/>
    </source>
</evidence>
<comment type="caution">
    <text evidence="2">The sequence shown here is derived from an EMBL/GenBank/DDBJ whole genome shotgun (WGS) entry which is preliminary data.</text>
</comment>
<dbReference type="AlphaFoldDB" id="A0A016TQ92"/>
<evidence type="ECO:0000313" key="2">
    <source>
        <dbReference type="EMBL" id="EYC05189.1"/>
    </source>
</evidence>
<organism evidence="2 3">
    <name type="scientific">Ancylostoma ceylanicum</name>
    <dbReference type="NCBI Taxonomy" id="53326"/>
    <lineage>
        <taxon>Eukaryota</taxon>
        <taxon>Metazoa</taxon>
        <taxon>Ecdysozoa</taxon>
        <taxon>Nematoda</taxon>
        <taxon>Chromadorea</taxon>
        <taxon>Rhabditida</taxon>
        <taxon>Rhabditina</taxon>
        <taxon>Rhabditomorpha</taxon>
        <taxon>Strongyloidea</taxon>
        <taxon>Ancylostomatidae</taxon>
        <taxon>Ancylostomatinae</taxon>
        <taxon>Ancylostoma</taxon>
    </lineage>
</organism>
<keyword evidence="1" id="KW-0472">Membrane</keyword>
<name>A0A016TQ92_9BILA</name>
<keyword evidence="3" id="KW-1185">Reference proteome</keyword>
<gene>
    <name evidence="2" type="primary">Acey_s0083.g1637</name>
    <name evidence="2" type="ORF">Y032_0083g1637</name>
</gene>
<sequence>MCSRGSLSDDYKRRVYEGAQRNRERSIEPGEEGYSPECYMISLVFSAALIGLLVMFIIYVSKLPQAEKLYKPEKGRIIVKNKAFTVVTESLDCSLYMKRRSILGDNVVAVIHQGIVCLSMLIPYCASGMYSSLSMMYIKRIYEDGERRYWYSRQPINSEFVVVHYWDGTWEKMGDMFGYFNKDILDYFEEGWDRSKEYGGQSESPRKFRVPKRLEKHLLMQPNETRVRWLKTFGLDLELEILWTIGMFQQGKQVQSEEKLRGATSRN</sequence>
<reference evidence="3" key="1">
    <citation type="journal article" date="2015" name="Nat. Genet.">
        <title>The genome and transcriptome of the zoonotic hookworm Ancylostoma ceylanicum identify infection-specific gene families.</title>
        <authorList>
            <person name="Schwarz E.M."/>
            <person name="Hu Y."/>
            <person name="Antoshechkin I."/>
            <person name="Miller M.M."/>
            <person name="Sternberg P.W."/>
            <person name="Aroian R.V."/>
        </authorList>
    </citation>
    <scope>NUCLEOTIDE SEQUENCE</scope>
    <source>
        <strain evidence="3">HY135</strain>
    </source>
</reference>
<evidence type="ECO:0000256" key="1">
    <source>
        <dbReference type="SAM" id="Phobius"/>
    </source>
</evidence>
<feature type="transmembrane region" description="Helical" evidence="1">
    <location>
        <begin position="39"/>
        <end position="61"/>
    </location>
</feature>
<feature type="transmembrane region" description="Helical" evidence="1">
    <location>
        <begin position="107"/>
        <end position="130"/>
    </location>
</feature>
<proteinExistence type="predicted"/>
<accession>A0A016TQ92</accession>
<dbReference type="OrthoDB" id="10645014at2759"/>
<keyword evidence="1" id="KW-1133">Transmembrane helix</keyword>
<protein>
    <submittedName>
        <fullName evidence="2">Uncharacterized protein</fullName>
    </submittedName>
</protein>